<sequence>MKHGPINISASYDNDRTVHTILPVEAICLLTALGASLSYASPSPPTIVGHLPNTEITVALFVFRAPSDVKALKPKGDDKKTRDEGTRLWLKLGKCCFVGSLHTFQAMIQLGHPATNSCNPIIRHCSGAEVRRYDANLYGTRILPMHLSRSYLVVGVLTLSASWSFHSSYHANNHSIPLTFCSFTCEGILNAYDNNFIYARISIGQINVTLPELLTERSPAHAAYCAMVLVIAAVISSGTPEPLFRLRGLRFQFYGDQISRALPGTIKLSGRIQNTITLLLLEEIEQVVNLFYNIAASVPAAGNVNPAMDKGGCCASTSQDWHISEALIVPVQSVLVIVKFIIVGEPASLGTLLKLGNGTVDILCDLVNQPAGQSISSTPSLPACTITVSTVIKYFIAQQYFMQYVIPHGAYFIKYFIAKLMWSAKRMDHGSFFGSFQEFIVV</sequence>
<dbReference type="KEGG" id="lbc:LACBIDRAFT_323181"/>
<reference evidence="1 2" key="1">
    <citation type="journal article" date="2008" name="Nature">
        <title>The genome of Laccaria bicolor provides insights into mycorrhizal symbiosis.</title>
        <authorList>
            <person name="Martin F."/>
            <person name="Aerts A."/>
            <person name="Ahren D."/>
            <person name="Brun A."/>
            <person name="Danchin E.G.J."/>
            <person name="Duchaussoy F."/>
            <person name="Gibon J."/>
            <person name="Kohler A."/>
            <person name="Lindquist E."/>
            <person name="Pereda V."/>
            <person name="Salamov A."/>
            <person name="Shapiro H.J."/>
            <person name="Wuyts J."/>
            <person name="Blaudez D."/>
            <person name="Buee M."/>
            <person name="Brokstein P."/>
            <person name="Canbaeck B."/>
            <person name="Cohen D."/>
            <person name="Courty P.E."/>
            <person name="Coutinho P.M."/>
            <person name="Delaruelle C."/>
            <person name="Detter J.C."/>
            <person name="Deveau A."/>
            <person name="DiFazio S."/>
            <person name="Duplessis S."/>
            <person name="Fraissinet-Tachet L."/>
            <person name="Lucic E."/>
            <person name="Frey-Klett P."/>
            <person name="Fourrey C."/>
            <person name="Feussner I."/>
            <person name="Gay G."/>
            <person name="Grimwood J."/>
            <person name="Hoegger P.J."/>
            <person name="Jain P."/>
            <person name="Kilaru S."/>
            <person name="Labbe J."/>
            <person name="Lin Y.C."/>
            <person name="Legue V."/>
            <person name="Le Tacon F."/>
            <person name="Marmeisse R."/>
            <person name="Melayah D."/>
            <person name="Montanini B."/>
            <person name="Muratet M."/>
            <person name="Nehls U."/>
            <person name="Niculita-Hirzel H."/>
            <person name="Oudot-Le Secq M.P."/>
            <person name="Peter M."/>
            <person name="Quesneville H."/>
            <person name="Rajashekar B."/>
            <person name="Reich M."/>
            <person name="Rouhier N."/>
            <person name="Schmutz J."/>
            <person name="Yin T."/>
            <person name="Chalot M."/>
            <person name="Henrissat B."/>
            <person name="Kuees U."/>
            <person name="Lucas S."/>
            <person name="Van de Peer Y."/>
            <person name="Podila G.K."/>
            <person name="Polle A."/>
            <person name="Pukkila P.J."/>
            <person name="Richardson P.M."/>
            <person name="Rouze P."/>
            <person name="Sanders I.R."/>
            <person name="Stajich J.E."/>
            <person name="Tunlid A."/>
            <person name="Tuskan G."/>
            <person name="Grigoriev I.V."/>
        </authorList>
    </citation>
    <scope>NUCLEOTIDE SEQUENCE [LARGE SCALE GENOMIC DNA]</scope>
    <source>
        <strain evidence="2">S238N-H82 / ATCC MYA-4686</strain>
    </source>
</reference>
<evidence type="ECO:0000313" key="2">
    <source>
        <dbReference type="Proteomes" id="UP000001194"/>
    </source>
</evidence>
<evidence type="ECO:0000313" key="1">
    <source>
        <dbReference type="EMBL" id="EDR12603.1"/>
    </source>
</evidence>
<protein>
    <submittedName>
        <fullName evidence="1">Predicted protein</fullName>
    </submittedName>
</protein>
<proteinExistence type="predicted"/>
<gene>
    <name evidence="1" type="ORF">LACBIDRAFT_323181</name>
</gene>
<name>B0CZD6_LACBS</name>
<dbReference type="EMBL" id="DS547094">
    <property type="protein sequence ID" value="EDR12603.1"/>
    <property type="molecule type" value="Genomic_DNA"/>
</dbReference>
<dbReference type="AlphaFoldDB" id="B0CZD6"/>
<dbReference type="OrthoDB" id="102511at2759"/>
<dbReference type="Gene3D" id="1.25.10.70">
    <property type="match status" value="1"/>
</dbReference>
<dbReference type="STRING" id="486041.B0CZD6"/>
<keyword evidence="2" id="KW-1185">Reference proteome</keyword>
<dbReference type="GeneID" id="6072188"/>
<dbReference type="RefSeq" id="XP_001876867.1">
    <property type="nucleotide sequence ID" value="XM_001876832.1"/>
</dbReference>
<accession>B0CZD6</accession>
<dbReference type="Proteomes" id="UP000001194">
    <property type="component" value="Unassembled WGS sequence"/>
</dbReference>
<organism evidence="2">
    <name type="scientific">Laccaria bicolor (strain S238N-H82 / ATCC MYA-4686)</name>
    <name type="common">Bicoloured deceiver</name>
    <name type="synonym">Laccaria laccata var. bicolor</name>
    <dbReference type="NCBI Taxonomy" id="486041"/>
    <lineage>
        <taxon>Eukaryota</taxon>
        <taxon>Fungi</taxon>
        <taxon>Dikarya</taxon>
        <taxon>Basidiomycota</taxon>
        <taxon>Agaricomycotina</taxon>
        <taxon>Agaricomycetes</taxon>
        <taxon>Agaricomycetidae</taxon>
        <taxon>Agaricales</taxon>
        <taxon>Agaricineae</taxon>
        <taxon>Hydnangiaceae</taxon>
        <taxon>Laccaria</taxon>
    </lineage>
</organism>
<dbReference type="InParanoid" id="B0CZD6"/>
<dbReference type="HOGENOM" id="CLU_619740_0_0_1"/>